<dbReference type="SUPFAM" id="SSF51182">
    <property type="entry name" value="RmlC-like cupins"/>
    <property type="match status" value="1"/>
</dbReference>
<proteinExistence type="predicted"/>
<reference evidence="3 4" key="1">
    <citation type="submission" date="2020-03" db="EMBL/GenBank/DDBJ databases">
        <title>Genomic Encyclopedia of Type Strains, Phase IV (KMG-IV): sequencing the most valuable type-strain genomes for metagenomic binning, comparative biology and taxonomic classification.</title>
        <authorList>
            <person name="Goeker M."/>
        </authorList>
    </citation>
    <scope>NUCLEOTIDE SEQUENCE [LARGE SCALE GENOMIC DNA]</scope>
    <source>
        <strain evidence="3 4">DSM 103870</strain>
    </source>
</reference>
<dbReference type="PANTHER" id="PTHR35848:SF6">
    <property type="entry name" value="CUPIN TYPE-2 DOMAIN-CONTAINING PROTEIN"/>
    <property type="match status" value="1"/>
</dbReference>
<keyword evidence="1" id="KW-0479">Metal-binding</keyword>
<feature type="domain" description="Cupin type-2" evidence="2">
    <location>
        <begin position="41"/>
        <end position="113"/>
    </location>
</feature>
<evidence type="ECO:0000259" key="2">
    <source>
        <dbReference type="Pfam" id="PF07883"/>
    </source>
</evidence>
<dbReference type="InterPro" id="IPR014710">
    <property type="entry name" value="RmlC-like_jellyroll"/>
</dbReference>
<keyword evidence="4" id="KW-1185">Reference proteome</keyword>
<dbReference type="Pfam" id="PF07883">
    <property type="entry name" value="Cupin_2"/>
    <property type="match status" value="1"/>
</dbReference>
<dbReference type="EMBL" id="JAASQI010000005">
    <property type="protein sequence ID" value="NIJ58676.1"/>
    <property type="molecule type" value="Genomic_DNA"/>
</dbReference>
<evidence type="ECO:0000313" key="4">
    <source>
        <dbReference type="Proteomes" id="UP001429580"/>
    </source>
</evidence>
<accession>A0ABX0V0F3</accession>
<dbReference type="Proteomes" id="UP001429580">
    <property type="component" value="Unassembled WGS sequence"/>
</dbReference>
<organism evidence="3 4">
    <name type="scientific">Pseudochelatococcus lubricantis</name>
    <dbReference type="NCBI Taxonomy" id="1538102"/>
    <lineage>
        <taxon>Bacteria</taxon>
        <taxon>Pseudomonadati</taxon>
        <taxon>Pseudomonadota</taxon>
        <taxon>Alphaproteobacteria</taxon>
        <taxon>Hyphomicrobiales</taxon>
        <taxon>Chelatococcaceae</taxon>
        <taxon>Pseudochelatococcus</taxon>
    </lineage>
</organism>
<dbReference type="PANTHER" id="PTHR35848">
    <property type="entry name" value="OXALATE-BINDING PROTEIN"/>
    <property type="match status" value="1"/>
</dbReference>
<evidence type="ECO:0000256" key="1">
    <source>
        <dbReference type="ARBA" id="ARBA00022723"/>
    </source>
</evidence>
<dbReference type="InterPro" id="IPR013096">
    <property type="entry name" value="Cupin_2"/>
</dbReference>
<gene>
    <name evidence="3" type="ORF">FHS82_002524</name>
</gene>
<dbReference type="RefSeq" id="WP_166953252.1">
    <property type="nucleotide sequence ID" value="NZ_JAASQI010000005.1"/>
</dbReference>
<dbReference type="InterPro" id="IPR051610">
    <property type="entry name" value="GPI/OXD"/>
</dbReference>
<name>A0ABX0V0F3_9HYPH</name>
<dbReference type="InterPro" id="IPR011051">
    <property type="entry name" value="RmlC_Cupin_sf"/>
</dbReference>
<dbReference type="Gene3D" id="2.60.120.10">
    <property type="entry name" value="Jelly Rolls"/>
    <property type="match status" value="1"/>
</dbReference>
<sequence>MRPVVRLDELALATQSHGASFEARFASVAAPLGARRLGARYVEVPPGKKAWPYHAHHANDELFVILSGSGTVRFGGEIYPVSAGDVVVCPSGGPETAHQLIASDDEPLRYLAVSTMHEPDVMEYPDSGKLTVFAGAPPGGNKAARRVDLTVRADSRVDYWDGED</sequence>
<comment type="caution">
    <text evidence="3">The sequence shown here is derived from an EMBL/GenBank/DDBJ whole genome shotgun (WGS) entry which is preliminary data.</text>
</comment>
<protein>
    <submittedName>
        <fullName evidence="3">Cupin superfamily protein</fullName>
    </submittedName>
</protein>
<dbReference type="CDD" id="cd02224">
    <property type="entry name" value="cupin_SPO2919-like"/>
    <property type="match status" value="1"/>
</dbReference>
<evidence type="ECO:0000313" key="3">
    <source>
        <dbReference type="EMBL" id="NIJ58676.1"/>
    </source>
</evidence>